<evidence type="ECO:0000313" key="4">
    <source>
        <dbReference type="EMBL" id="ATM18895.1"/>
    </source>
</evidence>
<evidence type="ECO:0000256" key="1">
    <source>
        <dbReference type="ARBA" id="ARBA00004442"/>
    </source>
</evidence>
<gene>
    <name evidence="4" type="ORF">CRN15_29520</name>
</gene>
<evidence type="ECO:0000256" key="2">
    <source>
        <dbReference type="ARBA" id="ARBA00007613"/>
    </source>
</evidence>
<protein>
    <submittedName>
        <fullName evidence="4">Uncharacterized protein</fullName>
    </submittedName>
</protein>
<keyword evidence="3" id="KW-0812">Transmembrane</keyword>
<accession>A0A291VM05</accession>
<keyword evidence="4" id="KW-0614">Plasmid</keyword>
<sequence>MRVLLKRPDIIAAEYQLKAANASIGAARAAFFPSISITAEGDHPRLIWVNCLRVALLTGALFLHSIFPFSMGVRTRPTSVWPS</sequence>
<evidence type="ECO:0000256" key="3">
    <source>
        <dbReference type="SAM" id="Phobius"/>
    </source>
</evidence>
<geneLocation type="plasmid" evidence="4">
    <name>unnamed</name>
</geneLocation>
<dbReference type="InterPro" id="IPR003423">
    <property type="entry name" value="OMP_efflux"/>
</dbReference>
<dbReference type="EMBL" id="CP023883">
    <property type="protein sequence ID" value="ATM18895.1"/>
    <property type="molecule type" value="Genomic_DNA"/>
</dbReference>
<organism evidence="4">
    <name type="scientific">Raoultella planticola</name>
    <name type="common">Klebsiella planticola</name>
    <dbReference type="NCBI Taxonomy" id="575"/>
    <lineage>
        <taxon>Bacteria</taxon>
        <taxon>Pseudomonadati</taxon>
        <taxon>Pseudomonadota</taxon>
        <taxon>Gammaproteobacteria</taxon>
        <taxon>Enterobacterales</taxon>
        <taxon>Enterobacteriaceae</taxon>
        <taxon>Klebsiella/Raoultella group</taxon>
        <taxon>Raoultella</taxon>
    </lineage>
</organism>
<keyword evidence="3" id="KW-0472">Membrane</keyword>
<name>A0A291VM05_RAOPL</name>
<proteinExistence type="inferred from homology"/>
<dbReference type="Gene3D" id="1.20.1600.10">
    <property type="entry name" value="Outer membrane efflux proteins (OEP)"/>
    <property type="match status" value="1"/>
</dbReference>
<comment type="similarity">
    <text evidence="2">Belongs to the outer membrane factor (OMF) (TC 1.B.17) family.</text>
</comment>
<feature type="transmembrane region" description="Helical" evidence="3">
    <location>
        <begin position="46"/>
        <end position="67"/>
    </location>
</feature>
<dbReference type="Gene3D" id="2.20.200.10">
    <property type="entry name" value="Outer membrane efflux proteins (OEP)"/>
    <property type="match status" value="1"/>
</dbReference>
<reference evidence="4" key="1">
    <citation type="submission" date="2017-10" db="EMBL/GenBank/DDBJ databases">
        <title>FDA dAtabase for Regulatory Grade micrObial Sequences (FDA-ARGOS): Supporting development and validation of Infectious Disease Dx tests.</title>
        <authorList>
            <person name="Croxen M."/>
            <person name="Tallon L.J."/>
            <person name="Sadzewicz L."/>
            <person name="Ott S."/>
            <person name="Zhao X."/>
            <person name="Nagaraj S."/>
            <person name="Vavikolanu K."/>
            <person name="Aluvathingal J."/>
            <person name="Nadendla S."/>
            <person name="Geyer C."/>
            <person name="Sichtig H."/>
        </authorList>
    </citation>
    <scope>NUCLEOTIDE SEQUENCE</scope>
    <source>
        <strain evidence="4">FDAARGOS_430</strain>
        <plasmid evidence="4">unnamed</plasmid>
    </source>
</reference>
<dbReference type="Pfam" id="PF02321">
    <property type="entry name" value="OEP"/>
    <property type="match status" value="1"/>
</dbReference>
<dbReference type="RefSeq" id="WP_122234862.1">
    <property type="nucleotide sequence ID" value="NZ_CP023883.1"/>
</dbReference>
<dbReference type="AlphaFoldDB" id="A0A291VM05"/>
<keyword evidence="3" id="KW-1133">Transmembrane helix</keyword>
<dbReference type="GO" id="GO:0015562">
    <property type="term" value="F:efflux transmembrane transporter activity"/>
    <property type="evidence" value="ECO:0007669"/>
    <property type="project" value="InterPro"/>
</dbReference>
<comment type="subcellular location">
    <subcellularLocation>
        <location evidence="1">Cell outer membrane</location>
    </subcellularLocation>
</comment>
<dbReference type="GO" id="GO:0009279">
    <property type="term" value="C:cell outer membrane"/>
    <property type="evidence" value="ECO:0007669"/>
    <property type="project" value="UniProtKB-SubCell"/>
</dbReference>
<dbReference type="SUPFAM" id="SSF56954">
    <property type="entry name" value="Outer membrane efflux proteins (OEP)"/>
    <property type="match status" value="1"/>
</dbReference>